<proteinExistence type="predicted"/>
<keyword evidence="2" id="KW-1185">Reference proteome</keyword>
<reference evidence="1" key="1">
    <citation type="submission" date="2021-07" db="EMBL/GenBank/DDBJ databases">
        <authorList>
            <person name="Catto M.A."/>
            <person name="Jacobson A."/>
            <person name="Kennedy G."/>
            <person name="Labadie P."/>
            <person name="Hunt B.G."/>
            <person name="Srinivasan R."/>
        </authorList>
    </citation>
    <scope>NUCLEOTIDE SEQUENCE</scope>
    <source>
        <strain evidence="1">PL_HMW_Pooled</strain>
        <tissue evidence="1">Head</tissue>
    </source>
</reference>
<dbReference type="Proteomes" id="UP001219518">
    <property type="component" value="Unassembled WGS sequence"/>
</dbReference>
<dbReference type="EMBL" id="JAHWGI010001434">
    <property type="protein sequence ID" value="KAK3932080.1"/>
    <property type="molecule type" value="Genomic_DNA"/>
</dbReference>
<organism evidence="1 2">
    <name type="scientific">Frankliniella fusca</name>
    <dbReference type="NCBI Taxonomy" id="407009"/>
    <lineage>
        <taxon>Eukaryota</taxon>
        <taxon>Metazoa</taxon>
        <taxon>Ecdysozoa</taxon>
        <taxon>Arthropoda</taxon>
        <taxon>Hexapoda</taxon>
        <taxon>Insecta</taxon>
        <taxon>Pterygota</taxon>
        <taxon>Neoptera</taxon>
        <taxon>Paraneoptera</taxon>
        <taxon>Thysanoptera</taxon>
        <taxon>Terebrantia</taxon>
        <taxon>Thripoidea</taxon>
        <taxon>Thripidae</taxon>
        <taxon>Frankliniella</taxon>
    </lineage>
</organism>
<evidence type="ECO:0000313" key="1">
    <source>
        <dbReference type="EMBL" id="KAK3932080.1"/>
    </source>
</evidence>
<reference evidence="1" key="2">
    <citation type="journal article" date="2023" name="BMC Genomics">
        <title>Pest status, molecular evolution, and epigenetic factors derived from the genome assembly of Frankliniella fusca, a thysanopteran phytovirus vector.</title>
        <authorList>
            <person name="Catto M.A."/>
            <person name="Labadie P.E."/>
            <person name="Jacobson A.L."/>
            <person name="Kennedy G.G."/>
            <person name="Srinivasan R."/>
            <person name="Hunt B.G."/>
        </authorList>
    </citation>
    <scope>NUCLEOTIDE SEQUENCE</scope>
    <source>
        <strain evidence="1">PL_HMW_Pooled</strain>
    </source>
</reference>
<dbReference type="AlphaFoldDB" id="A0AAE1I335"/>
<gene>
    <name evidence="1" type="ORF">KUF71_011408</name>
</gene>
<comment type="caution">
    <text evidence="1">The sequence shown here is derived from an EMBL/GenBank/DDBJ whole genome shotgun (WGS) entry which is preliminary data.</text>
</comment>
<protein>
    <submittedName>
        <fullName evidence="1">(2Z,6E)-farnesyl diphosphate synthase</fullName>
    </submittedName>
</protein>
<name>A0AAE1I335_9NEOP</name>
<evidence type="ECO:0000313" key="2">
    <source>
        <dbReference type="Proteomes" id="UP001219518"/>
    </source>
</evidence>
<sequence>KKKQGIRRIPNPQFWDFIHAFISVVKSNAGYEPAALDDFLFNLCVGYSGESHLLQATFEYLLKDCLDNGNFCDDATFVKLVKHKHLFSVASYLYTCIKIK</sequence>
<accession>A0AAE1I335</accession>
<feature type="non-terminal residue" evidence="1">
    <location>
        <position position="1"/>
    </location>
</feature>